<name>A0A3P6S4Q6_ANISI</name>
<dbReference type="Proteomes" id="UP000267096">
    <property type="component" value="Unassembled WGS sequence"/>
</dbReference>
<keyword evidence="2" id="KW-1185">Reference proteome</keyword>
<proteinExistence type="predicted"/>
<dbReference type="EMBL" id="UYRR01037134">
    <property type="protein sequence ID" value="VDK69216.1"/>
    <property type="molecule type" value="Genomic_DNA"/>
</dbReference>
<evidence type="ECO:0000313" key="1">
    <source>
        <dbReference type="EMBL" id="VDK69216.1"/>
    </source>
</evidence>
<organism evidence="1 2">
    <name type="scientific">Anisakis simplex</name>
    <name type="common">Herring worm</name>
    <dbReference type="NCBI Taxonomy" id="6269"/>
    <lineage>
        <taxon>Eukaryota</taxon>
        <taxon>Metazoa</taxon>
        <taxon>Ecdysozoa</taxon>
        <taxon>Nematoda</taxon>
        <taxon>Chromadorea</taxon>
        <taxon>Rhabditida</taxon>
        <taxon>Spirurina</taxon>
        <taxon>Ascaridomorpha</taxon>
        <taxon>Ascaridoidea</taxon>
        <taxon>Anisakidae</taxon>
        <taxon>Anisakis</taxon>
        <taxon>Anisakis simplex complex</taxon>
    </lineage>
</organism>
<dbReference type="AlphaFoldDB" id="A0A3P6S4Q6"/>
<reference evidence="1 2" key="1">
    <citation type="submission" date="2018-11" db="EMBL/GenBank/DDBJ databases">
        <authorList>
            <consortium name="Pathogen Informatics"/>
        </authorList>
    </citation>
    <scope>NUCLEOTIDE SEQUENCE [LARGE SCALE GENOMIC DNA]</scope>
</reference>
<evidence type="ECO:0000313" key="2">
    <source>
        <dbReference type="Proteomes" id="UP000267096"/>
    </source>
</evidence>
<gene>
    <name evidence="1" type="ORF">ASIM_LOCUS19379</name>
</gene>
<protein>
    <submittedName>
        <fullName evidence="1">Uncharacterized protein</fullName>
    </submittedName>
</protein>
<accession>A0A3P6S4Q6</accession>
<sequence>MVALPGRAKGVDLKASEAPNEVSEATCAEGEKRNCECVPAFCQVPFVNDSEFASLNDSFSKQRLRGSFI</sequence>